<evidence type="ECO:0008006" key="6">
    <source>
        <dbReference type="Google" id="ProtNLM"/>
    </source>
</evidence>
<comment type="caution">
    <text evidence="4">The sequence shown here is derived from an EMBL/GenBank/DDBJ whole genome shotgun (WGS) entry which is preliminary data.</text>
</comment>
<proteinExistence type="inferred from homology"/>
<dbReference type="Proteomes" id="UP000785679">
    <property type="component" value="Unassembled WGS sequence"/>
</dbReference>
<comment type="similarity">
    <text evidence="1">Belongs to the V-ATPase E subunit family.</text>
</comment>
<evidence type="ECO:0000256" key="2">
    <source>
        <dbReference type="ARBA" id="ARBA00022448"/>
    </source>
</evidence>
<keyword evidence="2" id="KW-0813">Transport</keyword>
<accession>A0A8J8NJW8</accession>
<dbReference type="GO" id="GO:0046961">
    <property type="term" value="F:proton-transporting ATPase activity, rotational mechanism"/>
    <property type="evidence" value="ECO:0007669"/>
    <property type="project" value="InterPro"/>
</dbReference>
<dbReference type="PANTHER" id="PTHR45715">
    <property type="entry name" value="ATPASE H+-TRANSPORTING V1 SUBUNIT E1A-RELATED"/>
    <property type="match status" value="1"/>
</dbReference>
<protein>
    <recommendedName>
        <fullName evidence="6">V-type proton ATPase subunit E</fullName>
    </recommendedName>
</protein>
<name>A0A8J8NJW8_HALGN</name>
<evidence type="ECO:0000313" key="5">
    <source>
        <dbReference type="Proteomes" id="UP000785679"/>
    </source>
</evidence>
<reference evidence="4" key="1">
    <citation type="submission" date="2019-06" db="EMBL/GenBank/DDBJ databases">
        <authorList>
            <person name="Zheng W."/>
        </authorList>
    </citation>
    <scope>NUCLEOTIDE SEQUENCE</scope>
    <source>
        <strain evidence="4">QDHG01</strain>
    </source>
</reference>
<evidence type="ECO:0000256" key="1">
    <source>
        <dbReference type="ARBA" id="ARBA00005901"/>
    </source>
</evidence>
<dbReference type="InterPro" id="IPR002842">
    <property type="entry name" value="ATPase_V1_Esu"/>
</dbReference>
<dbReference type="AlphaFoldDB" id="A0A8J8NJW8"/>
<organism evidence="4 5">
    <name type="scientific">Halteria grandinella</name>
    <dbReference type="NCBI Taxonomy" id="5974"/>
    <lineage>
        <taxon>Eukaryota</taxon>
        <taxon>Sar</taxon>
        <taxon>Alveolata</taxon>
        <taxon>Ciliophora</taxon>
        <taxon>Intramacronucleata</taxon>
        <taxon>Spirotrichea</taxon>
        <taxon>Stichotrichia</taxon>
        <taxon>Sporadotrichida</taxon>
        <taxon>Halteriidae</taxon>
        <taxon>Halteria</taxon>
    </lineage>
</organism>
<sequence>MDNLEAATILSSMVSFIRTHGHERVETINKQASEEFTVQKEKFIAEEKERISAEIKERLRKDEINLKIDRSKQENVLRIQKMRTINELILKLFRDARVSIVKKQEQDKNKYAELLKNLIVQGLIKLMEPEVNVRCRKSDLATIKSVVEKASEEYKALMKAEVKALKNKEIPLKINVDEHRFLPEFLETSVNPTESCMGGVVMHAKLGRIVCSNTLDERLILLQQEAIPQIREELFPCLIREAKPDHPVEHHEHH</sequence>
<dbReference type="EMBL" id="RRYP01013581">
    <property type="protein sequence ID" value="TNV76437.1"/>
    <property type="molecule type" value="Genomic_DNA"/>
</dbReference>
<evidence type="ECO:0000313" key="4">
    <source>
        <dbReference type="EMBL" id="TNV76437.1"/>
    </source>
</evidence>
<dbReference type="OrthoDB" id="10263003at2759"/>
<gene>
    <name evidence="4" type="ORF">FGO68_gene8876</name>
</gene>
<dbReference type="Gene3D" id="6.10.250.1620">
    <property type="match status" value="1"/>
</dbReference>
<evidence type="ECO:0000256" key="3">
    <source>
        <dbReference type="ARBA" id="ARBA00023065"/>
    </source>
</evidence>
<keyword evidence="3" id="KW-0406">Ion transport</keyword>
<dbReference type="Gene3D" id="3.30.2320.30">
    <property type="entry name" value="ATP synthase, E subunit, C-terminal"/>
    <property type="match status" value="1"/>
</dbReference>
<dbReference type="Pfam" id="PF01991">
    <property type="entry name" value="vATP-synt_E"/>
    <property type="match status" value="1"/>
</dbReference>
<dbReference type="GO" id="GO:0033178">
    <property type="term" value="C:proton-transporting two-sector ATPase complex, catalytic domain"/>
    <property type="evidence" value="ECO:0007669"/>
    <property type="project" value="InterPro"/>
</dbReference>
<dbReference type="SUPFAM" id="SSF160527">
    <property type="entry name" value="V-type ATPase subunit E-like"/>
    <property type="match status" value="1"/>
</dbReference>
<keyword evidence="5" id="KW-1185">Reference proteome</keyword>
<dbReference type="InterPro" id="IPR038495">
    <property type="entry name" value="ATPase_E_C"/>
</dbReference>